<comment type="caution">
    <text evidence="2">The sequence shown here is derived from an EMBL/GenBank/DDBJ whole genome shotgun (WGS) entry which is preliminary data.</text>
</comment>
<organism evidence="2 3">
    <name type="scientific">Limnohabitans lacus</name>
    <dbReference type="NCBI Taxonomy" id="3045173"/>
    <lineage>
        <taxon>Bacteria</taxon>
        <taxon>Pseudomonadati</taxon>
        <taxon>Pseudomonadota</taxon>
        <taxon>Betaproteobacteria</taxon>
        <taxon>Burkholderiales</taxon>
        <taxon>Comamonadaceae</taxon>
        <taxon>Limnohabitans</taxon>
    </lineage>
</organism>
<proteinExistence type="predicted"/>
<keyword evidence="1" id="KW-0812">Transmembrane</keyword>
<evidence type="ECO:0000313" key="2">
    <source>
        <dbReference type="EMBL" id="MDI9232494.1"/>
    </source>
</evidence>
<dbReference type="EMBL" id="JASGBH010000001">
    <property type="protein sequence ID" value="MDI9232494.1"/>
    <property type="molecule type" value="Genomic_DNA"/>
</dbReference>
<evidence type="ECO:0000313" key="3">
    <source>
        <dbReference type="Proteomes" id="UP001431902"/>
    </source>
</evidence>
<name>A0ABT6X303_9BURK</name>
<sequence length="46" mass="5357">MLKPPKSIWRRALFGGVLAMTMAGVVWLYQRPDMLIMLSEQLWACF</sequence>
<gene>
    <name evidence="2" type="ORF">QLQ16_01435</name>
</gene>
<reference evidence="2" key="1">
    <citation type="submission" date="2023-05" db="EMBL/GenBank/DDBJ databases">
        <title>Limnohabitans sp. strain HM2-2 Genome sequencing and assembly.</title>
        <authorList>
            <person name="Jung Y."/>
        </authorList>
    </citation>
    <scope>NUCLEOTIDE SEQUENCE</scope>
    <source>
        <strain evidence="2">HM2-2</strain>
    </source>
</reference>
<dbReference type="Proteomes" id="UP001431902">
    <property type="component" value="Unassembled WGS sequence"/>
</dbReference>
<feature type="transmembrane region" description="Helical" evidence="1">
    <location>
        <begin position="12"/>
        <end position="29"/>
    </location>
</feature>
<dbReference type="RefSeq" id="WP_283222900.1">
    <property type="nucleotide sequence ID" value="NZ_JASGBH010000001.1"/>
</dbReference>
<keyword evidence="1" id="KW-0472">Membrane</keyword>
<keyword evidence="1" id="KW-1133">Transmembrane helix</keyword>
<keyword evidence="3" id="KW-1185">Reference proteome</keyword>
<protein>
    <submittedName>
        <fullName evidence="2">Uncharacterized protein</fullName>
    </submittedName>
</protein>
<accession>A0ABT6X303</accession>
<evidence type="ECO:0000256" key="1">
    <source>
        <dbReference type="SAM" id="Phobius"/>
    </source>
</evidence>